<dbReference type="PATRIC" id="fig|84292.3.peg.53"/>
<name>A0A0M9VM59_9MICO</name>
<dbReference type="EMBL" id="LAVO01000001">
    <property type="protein sequence ID" value="KOS11913.1"/>
    <property type="molecule type" value="Genomic_DNA"/>
</dbReference>
<evidence type="ECO:0000256" key="2">
    <source>
        <dbReference type="SAM" id="SignalP"/>
    </source>
</evidence>
<keyword evidence="4" id="KW-1185">Reference proteome</keyword>
<feature type="compositionally biased region" description="Low complexity" evidence="1">
    <location>
        <begin position="38"/>
        <end position="64"/>
    </location>
</feature>
<evidence type="ECO:0008006" key="5">
    <source>
        <dbReference type="Google" id="ProtNLM"/>
    </source>
</evidence>
<comment type="caution">
    <text evidence="3">The sequence shown here is derived from an EMBL/GenBank/DDBJ whole genome shotgun (WGS) entry which is preliminary data.</text>
</comment>
<accession>A0A0M9VM59</accession>
<keyword evidence="2" id="KW-0732">Signal</keyword>
<evidence type="ECO:0000313" key="4">
    <source>
        <dbReference type="Proteomes" id="UP000037737"/>
    </source>
</evidence>
<evidence type="ECO:0000313" key="3">
    <source>
        <dbReference type="EMBL" id="KOS11913.1"/>
    </source>
</evidence>
<proteinExistence type="predicted"/>
<evidence type="ECO:0000256" key="1">
    <source>
        <dbReference type="SAM" id="MobiDB-lite"/>
    </source>
</evidence>
<feature type="chain" id="PRO_5005839129" description="PepSY domain-containing protein" evidence="2">
    <location>
        <begin position="23"/>
        <end position="199"/>
    </location>
</feature>
<organism evidence="3 4">
    <name type="scientific">Microbacterium aurantiacum</name>
    <dbReference type="NCBI Taxonomy" id="162393"/>
    <lineage>
        <taxon>Bacteria</taxon>
        <taxon>Bacillati</taxon>
        <taxon>Actinomycetota</taxon>
        <taxon>Actinomycetes</taxon>
        <taxon>Micrococcales</taxon>
        <taxon>Microbacteriaceae</taxon>
        <taxon>Microbacterium</taxon>
    </lineage>
</organism>
<feature type="compositionally biased region" description="Pro residues" evidence="1">
    <location>
        <begin position="28"/>
        <end position="37"/>
    </location>
</feature>
<reference evidence="3" key="1">
    <citation type="submission" date="2015-04" db="EMBL/GenBank/DDBJ databases">
        <title>Complete genome sequence of Microbacterium chocolatum SIT 101, a bacterium enantioselectively hydrolyzing mesomeric diesters.</title>
        <authorList>
            <person name="Li X."/>
            <person name="Xu Y."/>
        </authorList>
    </citation>
    <scope>NUCLEOTIDE SEQUENCE [LARGE SCALE GENOMIC DNA]</scope>
    <source>
        <strain evidence="3">SIT 101</strain>
    </source>
</reference>
<feature type="signal peptide" evidence="2">
    <location>
        <begin position="1"/>
        <end position="22"/>
    </location>
</feature>
<sequence length="199" mass="20489">MARSSFPLRRALAVGLAATALALTSCSPPEPVDPVGPAPSAEGAPAEEASPSASAPAAGSGAEADVVAQYEAARAAVDLAERTAGGKAFELDDEDGGNWEVRVAVENEEFEVVVDAAGTEVLRSERDDSLDGEDAGRLNGVQIGLSEAIGIAVSEYTGTARLDDADLTTEGDTVAWEIGFVDDVEIYLDVLDGRVIRVD</sequence>
<protein>
    <recommendedName>
        <fullName evidence="5">PepSY domain-containing protein</fullName>
    </recommendedName>
</protein>
<dbReference type="PROSITE" id="PS51257">
    <property type="entry name" value="PROKAR_LIPOPROTEIN"/>
    <property type="match status" value="1"/>
</dbReference>
<gene>
    <name evidence="3" type="ORF">XI38_00235</name>
</gene>
<dbReference type="AlphaFoldDB" id="A0A0M9VM59"/>
<dbReference type="Proteomes" id="UP000037737">
    <property type="component" value="Unassembled WGS sequence"/>
</dbReference>
<dbReference type="KEGG" id="mcw:A8L33_06050"/>
<feature type="region of interest" description="Disordered" evidence="1">
    <location>
        <begin position="25"/>
        <end position="64"/>
    </location>
</feature>